<dbReference type="STRING" id="54.SAMN02745121_00628"/>
<dbReference type="EMBL" id="FOMX01000002">
    <property type="protein sequence ID" value="SFD56332.1"/>
    <property type="molecule type" value="Genomic_DNA"/>
</dbReference>
<accession>A0A1I1TCJ6</accession>
<keyword evidence="2" id="KW-1133">Transmembrane helix</keyword>
<keyword evidence="4" id="KW-1185">Reference proteome</keyword>
<keyword evidence="2" id="KW-0472">Membrane</keyword>
<evidence type="ECO:0000256" key="2">
    <source>
        <dbReference type="SAM" id="Phobius"/>
    </source>
</evidence>
<sequence>MHPRPGRPHLRVRAALAVVAGLGVPALADAHERGLSRAELRIAGARLTAELVFARPEIVELVPGADADRSGQLDEFELLSVETLLSEQVLAGIQIFRGAAACPGAVEKIAFVEEDGLAVSVGFTCPGPIDAFTVRLPLLARLAGGHRLLGHVVFQDMSSRPDIPPLDFVAHRRRSALTIRRPGPAPAAAPPLPAPPPVAAPEPAPAPARPRWPWLVLAAAPAGLAAVFLLRRRAPRRIAG</sequence>
<dbReference type="RefSeq" id="WP_143140184.1">
    <property type="nucleotide sequence ID" value="NZ_FOMX01000002.1"/>
</dbReference>
<reference evidence="4" key="1">
    <citation type="submission" date="2016-10" db="EMBL/GenBank/DDBJ databases">
        <authorList>
            <person name="Varghese N."/>
            <person name="Submissions S."/>
        </authorList>
    </citation>
    <scope>NUCLEOTIDE SEQUENCE [LARGE SCALE GENOMIC DNA]</scope>
    <source>
        <strain evidence="4">ATCC 25963</strain>
    </source>
</reference>
<name>A0A1I1TCJ6_9BACT</name>
<feature type="region of interest" description="Disordered" evidence="1">
    <location>
        <begin position="181"/>
        <end position="204"/>
    </location>
</feature>
<feature type="compositionally biased region" description="Pro residues" evidence="1">
    <location>
        <begin position="183"/>
        <end position="204"/>
    </location>
</feature>
<evidence type="ECO:0000256" key="1">
    <source>
        <dbReference type="SAM" id="MobiDB-lite"/>
    </source>
</evidence>
<evidence type="ECO:0000313" key="4">
    <source>
        <dbReference type="Proteomes" id="UP000199400"/>
    </source>
</evidence>
<gene>
    <name evidence="3" type="ORF">SAMN02745121_00628</name>
</gene>
<dbReference type="Proteomes" id="UP000199400">
    <property type="component" value="Unassembled WGS sequence"/>
</dbReference>
<protein>
    <submittedName>
        <fullName evidence="3">Uncharacterized protein</fullName>
    </submittedName>
</protein>
<organism evidence="3 4">
    <name type="scientific">Nannocystis exedens</name>
    <dbReference type="NCBI Taxonomy" id="54"/>
    <lineage>
        <taxon>Bacteria</taxon>
        <taxon>Pseudomonadati</taxon>
        <taxon>Myxococcota</taxon>
        <taxon>Polyangia</taxon>
        <taxon>Nannocystales</taxon>
        <taxon>Nannocystaceae</taxon>
        <taxon>Nannocystis</taxon>
    </lineage>
</organism>
<feature type="transmembrane region" description="Helical" evidence="2">
    <location>
        <begin position="212"/>
        <end position="230"/>
    </location>
</feature>
<dbReference type="AlphaFoldDB" id="A0A1I1TCJ6"/>
<proteinExistence type="predicted"/>
<evidence type="ECO:0000313" key="3">
    <source>
        <dbReference type="EMBL" id="SFD56332.1"/>
    </source>
</evidence>
<keyword evidence="2" id="KW-0812">Transmembrane</keyword>